<organism evidence="1">
    <name type="scientific">uncultured Coleofasciculus sp</name>
    <dbReference type="NCBI Taxonomy" id="1267456"/>
    <lineage>
        <taxon>Bacteria</taxon>
        <taxon>Bacillati</taxon>
        <taxon>Cyanobacteriota</taxon>
        <taxon>Cyanophyceae</taxon>
        <taxon>Coleofasciculales</taxon>
        <taxon>Coleofasciculaceae</taxon>
        <taxon>Coleofasciculus</taxon>
        <taxon>environmental samples</taxon>
    </lineage>
</organism>
<protein>
    <submittedName>
        <fullName evidence="1">Uncharacterized protein</fullName>
    </submittedName>
</protein>
<dbReference type="EMBL" id="CADCTM010000456">
    <property type="protein sequence ID" value="CAA9268932.1"/>
    <property type="molecule type" value="Genomic_DNA"/>
</dbReference>
<accession>A0A6J4J2N7</accession>
<proteinExistence type="predicted"/>
<sequence>MKTTPLQVSFSRRKWYISCNRNLMSKRTRGMAVFLMLPQR</sequence>
<reference evidence="1" key="1">
    <citation type="submission" date="2020-02" db="EMBL/GenBank/DDBJ databases">
        <authorList>
            <person name="Meier V. D."/>
        </authorList>
    </citation>
    <scope>NUCLEOTIDE SEQUENCE</scope>
    <source>
        <strain evidence="1">AVDCRST_MAG92</strain>
    </source>
</reference>
<evidence type="ECO:0000313" key="1">
    <source>
        <dbReference type="EMBL" id="CAA9268932.1"/>
    </source>
</evidence>
<name>A0A6J4J2N7_9CYAN</name>
<dbReference type="AlphaFoldDB" id="A0A6J4J2N7"/>
<gene>
    <name evidence="1" type="ORF">AVDCRST_MAG92-2851</name>
</gene>